<proteinExistence type="predicted"/>
<evidence type="ECO:0000259" key="2">
    <source>
        <dbReference type="PROSITE" id="PS50017"/>
    </source>
</evidence>
<dbReference type="GO" id="GO:0007165">
    <property type="term" value="P:signal transduction"/>
    <property type="evidence" value="ECO:0007669"/>
    <property type="project" value="InterPro"/>
</dbReference>
<feature type="compositionally biased region" description="Basic and acidic residues" evidence="1">
    <location>
        <begin position="182"/>
        <end position="199"/>
    </location>
</feature>
<protein>
    <recommendedName>
        <fullName evidence="2">Death domain-containing protein</fullName>
    </recommendedName>
</protein>
<name>A0AAN9BCW8_9CAEN</name>
<dbReference type="Pfam" id="PF00531">
    <property type="entry name" value="Death"/>
    <property type="match status" value="1"/>
</dbReference>
<comment type="caution">
    <text evidence="3">The sequence shown here is derived from an EMBL/GenBank/DDBJ whole genome shotgun (WGS) entry which is preliminary data.</text>
</comment>
<dbReference type="Proteomes" id="UP001374579">
    <property type="component" value="Unassembled WGS sequence"/>
</dbReference>
<reference evidence="3 4" key="1">
    <citation type="submission" date="2024-02" db="EMBL/GenBank/DDBJ databases">
        <title>Chromosome-scale genome assembly of the rough periwinkle Littorina saxatilis.</title>
        <authorList>
            <person name="De Jode A."/>
            <person name="Faria R."/>
            <person name="Formenti G."/>
            <person name="Sims Y."/>
            <person name="Smith T.P."/>
            <person name="Tracey A."/>
            <person name="Wood J.M.D."/>
            <person name="Zagrodzka Z.B."/>
            <person name="Johannesson K."/>
            <person name="Butlin R.K."/>
            <person name="Leder E.H."/>
        </authorList>
    </citation>
    <scope>NUCLEOTIDE SEQUENCE [LARGE SCALE GENOMIC DNA]</scope>
    <source>
        <strain evidence="3">Snail1</strain>
        <tissue evidence="3">Muscle</tissue>
    </source>
</reference>
<keyword evidence="4" id="KW-1185">Reference proteome</keyword>
<evidence type="ECO:0000256" key="1">
    <source>
        <dbReference type="SAM" id="MobiDB-lite"/>
    </source>
</evidence>
<dbReference type="InterPro" id="IPR000488">
    <property type="entry name" value="Death_dom"/>
</dbReference>
<feature type="region of interest" description="Disordered" evidence="1">
    <location>
        <begin position="1"/>
        <end position="45"/>
    </location>
</feature>
<dbReference type="InterPro" id="IPR011029">
    <property type="entry name" value="DEATH-like_dom_sf"/>
</dbReference>
<gene>
    <name evidence="3" type="ORF">V1264_018552</name>
</gene>
<feature type="compositionally biased region" description="Basic and acidic residues" evidence="1">
    <location>
        <begin position="35"/>
        <end position="45"/>
    </location>
</feature>
<evidence type="ECO:0000313" key="4">
    <source>
        <dbReference type="Proteomes" id="UP001374579"/>
    </source>
</evidence>
<dbReference type="SUPFAM" id="SSF47986">
    <property type="entry name" value="DEATH domain"/>
    <property type="match status" value="1"/>
</dbReference>
<feature type="domain" description="Death" evidence="2">
    <location>
        <begin position="251"/>
        <end position="302"/>
    </location>
</feature>
<dbReference type="EMBL" id="JBAMIC010000008">
    <property type="protein sequence ID" value="KAK7103703.1"/>
    <property type="molecule type" value="Genomic_DNA"/>
</dbReference>
<dbReference type="Gene3D" id="1.10.533.10">
    <property type="entry name" value="Death Domain, Fas"/>
    <property type="match status" value="1"/>
</dbReference>
<dbReference type="PROSITE" id="PS50017">
    <property type="entry name" value="DEATH_DOMAIN"/>
    <property type="match status" value="1"/>
</dbReference>
<feature type="region of interest" description="Disordered" evidence="1">
    <location>
        <begin position="182"/>
        <end position="208"/>
    </location>
</feature>
<dbReference type="AlphaFoldDB" id="A0AAN9BCW8"/>
<organism evidence="3 4">
    <name type="scientific">Littorina saxatilis</name>
    <dbReference type="NCBI Taxonomy" id="31220"/>
    <lineage>
        <taxon>Eukaryota</taxon>
        <taxon>Metazoa</taxon>
        <taxon>Spiralia</taxon>
        <taxon>Lophotrochozoa</taxon>
        <taxon>Mollusca</taxon>
        <taxon>Gastropoda</taxon>
        <taxon>Caenogastropoda</taxon>
        <taxon>Littorinimorpha</taxon>
        <taxon>Littorinoidea</taxon>
        <taxon>Littorinidae</taxon>
        <taxon>Littorina</taxon>
    </lineage>
</organism>
<sequence>MATVRRPSKSLPRWSKLKEQQAKQAAEPPPISQRTLDRVTKERDDLKKKLDASLKHMTELKRTIRNIAKKAMDVANPTPFLTGSEKDPSDMTEEEVIEMIGKLVPAEKNESFESRIEELETRITLLSGELGKLFKLKLNLEDGLNELSSCQDLNTMRDTVKQLRYQSIATKLFAGDSLKLDGLEEEEKSRDSPSSDRSKHMGIPSQVQINLEPVDIPPSKTRKAPDTHIKNMQPELRQLVIQELSLYKGSGSDWRMFAQRVGVPDSLIEQWQQMKVHQPMRNALGVWAASPGATVRILHRHLVSPQMRCVLLAKRVSDYYQVD</sequence>
<accession>A0AAN9BCW8</accession>
<evidence type="ECO:0000313" key="3">
    <source>
        <dbReference type="EMBL" id="KAK7103703.1"/>
    </source>
</evidence>